<comment type="caution">
    <text evidence="3">The sequence shown here is derived from an EMBL/GenBank/DDBJ whole genome shotgun (WGS) entry which is preliminary data.</text>
</comment>
<gene>
    <name evidence="3" type="ORF">BJ971_002799</name>
</gene>
<organism evidence="3 4">
    <name type="scientific">Actinoplanes digitatis</name>
    <dbReference type="NCBI Taxonomy" id="1868"/>
    <lineage>
        <taxon>Bacteria</taxon>
        <taxon>Bacillati</taxon>
        <taxon>Actinomycetota</taxon>
        <taxon>Actinomycetes</taxon>
        <taxon>Micromonosporales</taxon>
        <taxon>Micromonosporaceae</taxon>
        <taxon>Actinoplanes</taxon>
    </lineage>
</organism>
<dbReference type="AlphaFoldDB" id="A0A7W7HWX8"/>
<dbReference type="Gene3D" id="3.40.50.620">
    <property type="entry name" value="HUPs"/>
    <property type="match status" value="2"/>
</dbReference>
<comment type="similarity">
    <text evidence="1">Belongs to the universal stress protein A family.</text>
</comment>
<keyword evidence="4" id="KW-1185">Reference proteome</keyword>
<dbReference type="SUPFAM" id="SSF52402">
    <property type="entry name" value="Adenine nucleotide alpha hydrolases-like"/>
    <property type="match status" value="2"/>
</dbReference>
<proteinExistence type="inferred from homology"/>
<evidence type="ECO:0000313" key="4">
    <source>
        <dbReference type="Proteomes" id="UP000578112"/>
    </source>
</evidence>
<dbReference type="InterPro" id="IPR006016">
    <property type="entry name" value="UspA"/>
</dbReference>
<evidence type="ECO:0000313" key="3">
    <source>
        <dbReference type="EMBL" id="MBB4762243.1"/>
    </source>
</evidence>
<feature type="domain" description="UspA" evidence="2">
    <location>
        <begin position="3"/>
        <end position="129"/>
    </location>
</feature>
<name>A0A7W7HWX8_9ACTN</name>
<feature type="domain" description="UspA" evidence="2">
    <location>
        <begin position="137"/>
        <end position="253"/>
    </location>
</feature>
<dbReference type="PANTHER" id="PTHR46268">
    <property type="entry name" value="STRESS RESPONSE PROTEIN NHAX"/>
    <property type="match status" value="1"/>
</dbReference>
<evidence type="ECO:0000256" key="1">
    <source>
        <dbReference type="ARBA" id="ARBA00008791"/>
    </source>
</evidence>
<dbReference type="InterPro" id="IPR014729">
    <property type="entry name" value="Rossmann-like_a/b/a_fold"/>
</dbReference>
<dbReference type="PANTHER" id="PTHR46268:SF6">
    <property type="entry name" value="UNIVERSAL STRESS PROTEIN UP12"/>
    <property type="match status" value="1"/>
</dbReference>
<sequence>MNGTPAGLAAARLAAREAVVRGLPLRVVHVFTGQKTRSFDDAPDWPRARRESGELVAEAVATASRAVPGVHVEGLLLDGPPVRELLRQSRTAELLVIGGDDCAGTTRLPTDSVLVQTVSRSRCPVAVARGIRPPAGPVLTATDGSPSSLLALRTAAAEGRRRGVAVEVIHVAETTDGEASGRRLLEDAVAAVPELRTARTRLMIGEPAGNLVRAARRGRMMIVGPRGAGGGTLLGGVGLQLLRRCACPTVFVHGNPAGDTPSAGTVPTAGALIS</sequence>
<dbReference type="Pfam" id="PF00582">
    <property type="entry name" value="Usp"/>
    <property type="match status" value="2"/>
</dbReference>
<evidence type="ECO:0000259" key="2">
    <source>
        <dbReference type="Pfam" id="PF00582"/>
    </source>
</evidence>
<reference evidence="3 4" key="1">
    <citation type="submission" date="2020-08" db="EMBL/GenBank/DDBJ databases">
        <title>Sequencing the genomes of 1000 actinobacteria strains.</title>
        <authorList>
            <person name="Klenk H.-P."/>
        </authorList>
    </citation>
    <scope>NUCLEOTIDE SEQUENCE [LARGE SCALE GENOMIC DNA]</scope>
    <source>
        <strain evidence="3 4">DSM 43149</strain>
    </source>
</reference>
<protein>
    <submittedName>
        <fullName evidence="3">Nucleotide-binding universal stress UspA family protein</fullName>
    </submittedName>
</protein>
<dbReference type="EMBL" id="JACHNH010000001">
    <property type="protein sequence ID" value="MBB4762243.1"/>
    <property type="molecule type" value="Genomic_DNA"/>
</dbReference>
<dbReference type="Proteomes" id="UP000578112">
    <property type="component" value="Unassembled WGS sequence"/>
</dbReference>
<accession>A0A7W7HWX8</accession>